<dbReference type="RefSeq" id="WP_166588240.1">
    <property type="nucleotide sequence ID" value="NZ_WWEO01000045.1"/>
</dbReference>
<keyword evidence="1" id="KW-0812">Transmembrane</keyword>
<gene>
    <name evidence="2" type="ORF">GSY63_23205</name>
</gene>
<proteinExistence type="predicted"/>
<keyword evidence="1" id="KW-0472">Membrane</keyword>
<protein>
    <recommendedName>
        <fullName evidence="4">DUF1440 domain-containing protein</fullName>
    </recommendedName>
</protein>
<name>A0A965ZMG0_9SPHI</name>
<evidence type="ECO:0008006" key="4">
    <source>
        <dbReference type="Google" id="ProtNLM"/>
    </source>
</evidence>
<feature type="transmembrane region" description="Helical" evidence="1">
    <location>
        <begin position="75"/>
        <end position="96"/>
    </location>
</feature>
<accession>A0A965ZMG0</accession>
<feature type="transmembrane region" description="Helical" evidence="1">
    <location>
        <begin position="24"/>
        <end position="48"/>
    </location>
</feature>
<keyword evidence="3" id="KW-1185">Reference proteome</keyword>
<feature type="transmembrane region" description="Helical" evidence="1">
    <location>
        <begin position="108"/>
        <end position="131"/>
    </location>
</feature>
<dbReference type="Proteomes" id="UP000638732">
    <property type="component" value="Unassembled WGS sequence"/>
</dbReference>
<dbReference type="EMBL" id="WWEO01000045">
    <property type="protein sequence ID" value="NCD72291.1"/>
    <property type="molecule type" value="Genomic_DNA"/>
</dbReference>
<organism evidence="2 3">
    <name type="scientific">Mucilaginibacter agri</name>
    <dbReference type="NCBI Taxonomy" id="2695265"/>
    <lineage>
        <taxon>Bacteria</taxon>
        <taxon>Pseudomonadati</taxon>
        <taxon>Bacteroidota</taxon>
        <taxon>Sphingobacteriia</taxon>
        <taxon>Sphingobacteriales</taxon>
        <taxon>Sphingobacteriaceae</taxon>
        <taxon>Mucilaginibacter</taxon>
    </lineage>
</organism>
<evidence type="ECO:0000313" key="2">
    <source>
        <dbReference type="EMBL" id="NCD72291.1"/>
    </source>
</evidence>
<dbReference type="AlphaFoldDB" id="A0A965ZMG0"/>
<evidence type="ECO:0000256" key="1">
    <source>
        <dbReference type="SAM" id="Phobius"/>
    </source>
</evidence>
<comment type="caution">
    <text evidence="2">The sequence shown here is derived from an EMBL/GenBank/DDBJ whole genome shotgun (WGS) entry which is preliminary data.</text>
</comment>
<evidence type="ECO:0000313" key="3">
    <source>
        <dbReference type="Proteomes" id="UP000638732"/>
    </source>
</evidence>
<keyword evidence="1" id="KW-1133">Transmembrane helix</keyword>
<reference evidence="2" key="2">
    <citation type="submission" date="2020-10" db="EMBL/GenBank/DDBJ databases">
        <title>Mucilaginibacter sp. nov., isolated from soil.</title>
        <authorList>
            <person name="Jeon C.O."/>
        </authorList>
    </citation>
    <scope>NUCLEOTIDE SEQUENCE</scope>
    <source>
        <strain evidence="2">R11</strain>
    </source>
</reference>
<reference evidence="2" key="1">
    <citation type="submission" date="2020-01" db="EMBL/GenBank/DDBJ databases">
        <authorList>
            <person name="Seo Y.L."/>
        </authorList>
    </citation>
    <scope>NUCLEOTIDE SEQUENCE</scope>
    <source>
        <strain evidence="2">R11</strain>
    </source>
</reference>
<sequence length="176" mass="19520">MPIKVNMEIRTNYHTLNKTTDKGFILVIFVTWLLAGTMDALAATFILAGGNGAGVFKFVASSLYGKAAFSGGSDMVLQGLIIHYLIALVFTRFYFYLYPRLAFLKRSVVINCILYGLFVWSVMNLIAVPLTRIGWRGIHAQPAIVNAVILIFCIALPITLMASKYYNTKPISSKNL</sequence>
<feature type="transmembrane region" description="Helical" evidence="1">
    <location>
        <begin position="143"/>
        <end position="166"/>
    </location>
</feature>